<reference evidence="2 3" key="1">
    <citation type="journal article" date="2014" name="PLoS ONE">
        <title>Global Analysis of Gene Expression Profiles in Physic Nut (Jatropha curcas L.) Seedlings Exposed to Salt Stress.</title>
        <authorList>
            <person name="Zhang L."/>
            <person name="Zhang C."/>
            <person name="Wu P."/>
            <person name="Chen Y."/>
            <person name="Li M."/>
            <person name="Jiang H."/>
            <person name="Wu G."/>
        </authorList>
    </citation>
    <scope>NUCLEOTIDE SEQUENCE [LARGE SCALE GENOMIC DNA]</scope>
    <source>
        <strain evidence="3">cv. GZQX0401</strain>
        <tissue evidence="2">Young leaves</tissue>
    </source>
</reference>
<feature type="region of interest" description="Disordered" evidence="1">
    <location>
        <begin position="45"/>
        <end position="114"/>
    </location>
</feature>
<feature type="compositionally biased region" description="Basic and acidic residues" evidence="1">
    <location>
        <begin position="45"/>
        <end position="60"/>
    </location>
</feature>
<name>A0A067K575_JATCU</name>
<dbReference type="Proteomes" id="UP000027138">
    <property type="component" value="Unassembled WGS sequence"/>
</dbReference>
<dbReference type="OrthoDB" id="4822at2759"/>
<organism evidence="2 3">
    <name type="scientific">Jatropha curcas</name>
    <name type="common">Barbados nut</name>
    <dbReference type="NCBI Taxonomy" id="180498"/>
    <lineage>
        <taxon>Eukaryota</taxon>
        <taxon>Viridiplantae</taxon>
        <taxon>Streptophyta</taxon>
        <taxon>Embryophyta</taxon>
        <taxon>Tracheophyta</taxon>
        <taxon>Spermatophyta</taxon>
        <taxon>Magnoliopsida</taxon>
        <taxon>eudicotyledons</taxon>
        <taxon>Gunneridae</taxon>
        <taxon>Pentapetalae</taxon>
        <taxon>rosids</taxon>
        <taxon>fabids</taxon>
        <taxon>Malpighiales</taxon>
        <taxon>Euphorbiaceae</taxon>
        <taxon>Crotonoideae</taxon>
        <taxon>Jatropheae</taxon>
        <taxon>Jatropha</taxon>
    </lineage>
</organism>
<feature type="region of interest" description="Disordered" evidence="1">
    <location>
        <begin position="1"/>
        <end position="22"/>
    </location>
</feature>
<dbReference type="AlphaFoldDB" id="A0A067K575"/>
<proteinExistence type="predicted"/>
<evidence type="ECO:0000313" key="3">
    <source>
        <dbReference type="Proteomes" id="UP000027138"/>
    </source>
</evidence>
<protein>
    <submittedName>
        <fullName evidence="2">Uncharacterized protein</fullName>
    </submittedName>
</protein>
<sequence>MDGRFVCSSEHSSPCLPIEPFEHKGKMYPGLKIFAYVINILAVESKESKSESEKEQKEEEKELEQEGFEGPQAAEEEEKKKEKEEKGQVAQVKERGDTKKKASTSKEEEDPAEQVLKAIRACINESFEEAKASTDVFISV</sequence>
<evidence type="ECO:0000256" key="1">
    <source>
        <dbReference type="SAM" id="MobiDB-lite"/>
    </source>
</evidence>
<evidence type="ECO:0000313" key="2">
    <source>
        <dbReference type="EMBL" id="KDP27415.1"/>
    </source>
</evidence>
<accession>A0A067K575</accession>
<dbReference type="EMBL" id="KK914843">
    <property type="protein sequence ID" value="KDP27415.1"/>
    <property type="molecule type" value="Genomic_DNA"/>
</dbReference>
<keyword evidence="3" id="KW-1185">Reference proteome</keyword>
<gene>
    <name evidence="2" type="ORF">JCGZ_20243</name>
</gene>
<feature type="compositionally biased region" description="Basic and acidic residues" evidence="1">
    <location>
        <begin position="77"/>
        <end position="106"/>
    </location>
</feature>